<organism evidence="1 2">
    <name type="scientific">Megasphaera elsdenii</name>
    <dbReference type="NCBI Taxonomy" id="907"/>
    <lineage>
        <taxon>Bacteria</taxon>
        <taxon>Bacillati</taxon>
        <taxon>Bacillota</taxon>
        <taxon>Negativicutes</taxon>
        <taxon>Veillonellales</taxon>
        <taxon>Veillonellaceae</taxon>
        <taxon>Megasphaera</taxon>
    </lineage>
</organism>
<accession>A0A848ERD0</accession>
<dbReference type="EMBL" id="JABBJH010000001">
    <property type="protein sequence ID" value="NMK38067.1"/>
    <property type="molecule type" value="Genomic_DNA"/>
</dbReference>
<reference evidence="1 2" key="1">
    <citation type="submission" date="2020-04" db="EMBL/GenBank/DDBJ databases">
        <authorList>
            <person name="Hitch T.C.A."/>
            <person name="Wylensek D."/>
            <person name="Clavel T."/>
        </authorList>
    </citation>
    <scope>NUCLEOTIDE SEQUENCE [LARGE SCALE GENOMIC DNA]</scope>
    <source>
        <strain evidence="1 2">WCA-386-APC-2A</strain>
    </source>
</reference>
<dbReference type="Proteomes" id="UP000536773">
    <property type="component" value="Unassembled WGS sequence"/>
</dbReference>
<sequence length="120" mass="13550">MGFSVIRNRLFLTRGDSAEITLIIRDRVTGAIFIPGPDDQLTFTVKRELSDEKTVIEKHLDRGILRRENDCVLILIPEDTAQLPFGTYWYDVELVLDSGYTDTIIPPSPFIITGEVTTHG</sequence>
<proteinExistence type="predicted"/>
<protein>
    <recommendedName>
        <fullName evidence="3">BppU N-terminal domain-containing protein</fullName>
    </recommendedName>
</protein>
<evidence type="ECO:0008006" key="3">
    <source>
        <dbReference type="Google" id="ProtNLM"/>
    </source>
</evidence>
<dbReference type="AlphaFoldDB" id="A0A848ERD0"/>
<dbReference type="RefSeq" id="WP_169013020.1">
    <property type="nucleotide sequence ID" value="NZ_JABBJH010000001.1"/>
</dbReference>
<name>A0A848ERD0_MEGEL</name>
<comment type="caution">
    <text evidence="1">The sequence shown here is derived from an EMBL/GenBank/DDBJ whole genome shotgun (WGS) entry which is preliminary data.</text>
</comment>
<evidence type="ECO:0000313" key="1">
    <source>
        <dbReference type="EMBL" id="NMK38067.1"/>
    </source>
</evidence>
<evidence type="ECO:0000313" key="2">
    <source>
        <dbReference type="Proteomes" id="UP000536773"/>
    </source>
</evidence>
<gene>
    <name evidence="1" type="ORF">HG933_01445</name>
</gene>